<evidence type="ECO:0000256" key="9">
    <source>
        <dbReference type="RuleBase" id="RU363079"/>
    </source>
</evidence>
<evidence type="ECO:0000256" key="1">
    <source>
        <dbReference type="ARBA" id="ARBA00004141"/>
    </source>
</evidence>
<feature type="transmembrane region" description="Helical" evidence="9">
    <location>
        <begin position="361"/>
        <end position="383"/>
    </location>
</feature>
<dbReference type="AlphaFoldDB" id="A0A6A6RTD4"/>
<comment type="similarity">
    <text evidence="3 9">Belongs to the nonaspanin (TM9SF) (TC 9.A.2) family.</text>
</comment>
<dbReference type="OrthoDB" id="1666796at2759"/>
<evidence type="ECO:0000313" key="10">
    <source>
        <dbReference type="EMBL" id="KAF2638385.1"/>
    </source>
</evidence>
<dbReference type="InterPro" id="IPR004240">
    <property type="entry name" value="EMP70"/>
</dbReference>
<dbReference type="EMBL" id="MU006790">
    <property type="protein sequence ID" value="KAF2638385.1"/>
    <property type="molecule type" value="Genomic_DNA"/>
</dbReference>
<organism evidence="10 11">
    <name type="scientific">Massarina eburnea CBS 473.64</name>
    <dbReference type="NCBI Taxonomy" id="1395130"/>
    <lineage>
        <taxon>Eukaryota</taxon>
        <taxon>Fungi</taxon>
        <taxon>Dikarya</taxon>
        <taxon>Ascomycota</taxon>
        <taxon>Pezizomycotina</taxon>
        <taxon>Dothideomycetes</taxon>
        <taxon>Pleosporomycetidae</taxon>
        <taxon>Pleosporales</taxon>
        <taxon>Massarineae</taxon>
        <taxon>Massarinaceae</taxon>
        <taxon>Massarina</taxon>
    </lineage>
</organism>
<feature type="transmembrane region" description="Helical" evidence="9">
    <location>
        <begin position="227"/>
        <end position="251"/>
    </location>
</feature>
<dbReference type="Pfam" id="PF02990">
    <property type="entry name" value="EMP70"/>
    <property type="match status" value="1"/>
</dbReference>
<dbReference type="GO" id="GO:0005794">
    <property type="term" value="C:Golgi apparatus"/>
    <property type="evidence" value="ECO:0007669"/>
    <property type="project" value="UniProtKB-SubCell"/>
</dbReference>
<evidence type="ECO:0000256" key="5">
    <source>
        <dbReference type="ARBA" id="ARBA00022729"/>
    </source>
</evidence>
<name>A0A6A6RTD4_9PLEO</name>
<evidence type="ECO:0000256" key="8">
    <source>
        <dbReference type="ARBA" id="ARBA00023136"/>
    </source>
</evidence>
<evidence type="ECO:0000256" key="3">
    <source>
        <dbReference type="ARBA" id="ARBA00005227"/>
    </source>
</evidence>
<protein>
    <recommendedName>
        <fullName evidence="9">Transmembrane 9 superfamily member</fullName>
    </recommendedName>
</protein>
<evidence type="ECO:0000256" key="4">
    <source>
        <dbReference type="ARBA" id="ARBA00022692"/>
    </source>
</evidence>
<feature type="transmembrane region" description="Helical" evidence="9">
    <location>
        <begin position="322"/>
        <end position="341"/>
    </location>
</feature>
<gene>
    <name evidence="10" type="ORF">P280DRAFT_83799</name>
</gene>
<feature type="transmembrane region" description="Helical" evidence="9">
    <location>
        <begin position="197"/>
        <end position="215"/>
    </location>
</feature>
<dbReference type="GO" id="GO:0016020">
    <property type="term" value="C:membrane"/>
    <property type="evidence" value="ECO:0007669"/>
    <property type="project" value="UniProtKB-SubCell"/>
</dbReference>
<feature type="transmembrane region" description="Helical" evidence="9">
    <location>
        <begin position="61"/>
        <end position="82"/>
    </location>
</feature>
<keyword evidence="4 9" id="KW-0812">Transmembrane</keyword>
<comment type="caution">
    <text evidence="9">Lacks conserved residue(s) required for the propagation of feature annotation.</text>
</comment>
<proteinExistence type="inferred from homology"/>
<accession>A0A6A6RTD4</accession>
<dbReference type="PANTHER" id="PTHR10766:SF55">
    <property type="entry name" value="TRANSMEMBRANE 9 SUPERFAMILY MEMBER 4"/>
    <property type="match status" value="1"/>
</dbReference>
<keyword evidence="11" id="KW-1185">Reference proteome</keyword>
<dbReference type="GO" id="GO:0072657">
    <property type="term" value="P:protein localization to membrane"/>
    <property type="evidence" value="ECO:0007669"/>
    <property type="project" value="TreeGrafter"/>
</dbReference>
<reference evidence="10" key="1">
    <citation type="journal article" date="2020" name="Stud. Mycol.">
        <title>101 Dothideomycetes genomes: a test case for predicting lifestyles and emergence of pathogens.</title>
        <authorList>
            <person name="Haridas S."/>
            <person name="Albert R."/>
            <person name="Binder M."/>
            <person name="Bloem J."/>
            <person name="Labutti K."/>
            <person name="Salamov A."/>
            <person name="Andreopoulos B."/>
            <person name="Baker S."/>
            <person name="Barry K."/>
            <person name="Bills G."/>
            <person name="Bluhm B."/>
            <person name="Cannon C."/>
            <person name="Castanera R."/>
            <person name="Culley D."/>
            <person name="Daum C."/>
            <person name="Ezra D."/>
            <person name="Gonzalez J."/>
            <person name="Henrissat B."/>
            <person name="Kuo A."/>
            <person name="Liang C."/>
            <person name="Lipzen A."/>
            <person name="Lutzoni F."/>
            <person name="Magnuson J."/>
            <person name="Mondo S."/>
            <person name="Nolan M."/>
            <person name="Ohm R."/>
            <person name="Pangilinan J."/>
            <person name="Park H.-J."/>
            <person name="Ramirez L."/>
            <person name="Alfaro M."/>
            <person name="Sun H."/>
            <person name="Tritt A."/>
            <person name="Yoshinaga Y."/>
            <person name="Zwiers L.-H."/>
            <person name="Turgeon B."/>
            <person name="Goodwin S."/>
            <person name="Spatafora J."/>
            <person name="Crous P."/>
            <person name="Grigoriev I."/>
        </authorList>
    </citation>
    <scope>NUCLEOTIDE SEQUENCE</scope>
    <source>
        <strain evidence="10">CBS 473.64</strain>
    </source>
</reference>
<evidence type="ECO:0000313" key="11">
    <source>
        <dbReference type="Proteomes" id="UP000799753"/>
    </source>
</evidence>
<evidence type="ECO:0000256" key="2">
    <source>
        <dbReference type="ARBA" id="ARBA00004555"/>
    </source>
</evidence>
<dbReference type="Proteomes" id="UP000799753">
    <property type="component" value="Unassembled WGS sequence"/>
</dbReference>
<sequence>MEGMEIPFTYSVYWREEKVPKKGDRADVYAEEKKTLTWENRWDVYAGDDEEKSELARRVRMLGGVVLALGAVAAIAACVVGGTKEGAIRLSANSKSQLKVIKMDREKENGKREKKKNYGLLIHVDDVDVASSSSSDDGPTYATPIQKHVFNSPSYANILPPLIGAGIQSLSTATIYTLLYTTNILSPHSSLYPTTAFLLWSSSTIYSGSISSTLYKTYNGQAWRRNALITVSILPGTVSTFLNIVNLSVWWQTGGSFMSLASPIVLGTVWVAAQAGFVYVGAWWGFSYAAPYRVTSSRREIGTRLPSYGFGSRTSDRRDRKTVGRVMAAGMVPFVLSWVAAKYVFKSVDGVGGVDIESAGLVGVGAMAAIGFLYVVLVGTVVLGDMWVLDDEVCLPLAPPFVSFPPLSPLDCGGLCSY</sequence>
<dbReference type="PANTHER" id="PTHR10766">
    <property type="entry name" value="TRANSMEMBRANE 9 SUPERFAMILY PROTEIN"/>
    <property type="match status" value="1"/>
</dbReference>
<keyword evidence="6 9" id="KW-1133">Transmembrane helix</keyword>
<evidence type="ECO:0000256" key="6">
    <source>
        <dbReference type="ARBA" id="ARBA00022989"/>
    </source>
</evidence>
<keyword evidence="5" id="KW-0732">Signal</keyword>
<evidence type="ECO:0000256" key="7">
    <source>
        <dbReference type="ARBA" id="ARBA00023034"/>
    </source>
</evidence>
<comment type="subcellular location">
    <subcellularLocation>
        <location evidence="2">Golgi apparatus</location>
    </subcellularLocation>
    <subcellularLocation>
        <location evidence="1">Membrane</location>
        <topology evidence="1">Multi-pass membrane protein</topology>
    </subcellularLocation>
</comment>
<feature type="transmembrane region" description="Helical" evidence="9">
    <location>
        <begin position="263"/>
        <end position="289"/>
    </location>
</feature>
<keyword evidence="7" id="KW-0333">Golgi apparatus</keyword>
<keyword evidence="8 9" id="KW-0472">Membrane</keyword>